<dbReference type="EMBL" id="PDCK01000042">
    <property type="protein sequence ID" value="PRQ40937.1"/>
    <property type="molecule type" value="Genomic_DNA"/>
</dbReference>
<dbReference type="Gramene" id="PRQ40937">
    <property type="protein sequence ID" value="PRQ40937"/>
    <property type="gene ID" value="RchiOBHm_Chr4g0441551"/>
</dbReference>
<gene>
    <name evidence="1" type="ORF">RchiOBHm_Chr4g0441551</name>
</gene>
<evidence type="ECO:0000313" key="1">
    <source>
        <dbReference type="EMBL" id="PRQ40937.1"/>
    </source>
</evidence>
<reference evidence="1 2" key="1">
    <citation type="journal article" date="2018" name="Nat. Genet.">
        <title>The Rosa genome provides new insights in the design of modern roses.</title>
        <authorList>
            <person name="Bendahmane M."/>
        </authorList>
    </citation>
    <scope>NUCLEOTIDE SEQUENCE [LARGE SCALE GENOMIC DNA]</scope>
    <source>
        <strain evidence="2">cv. Old Blush</strain>
    </source>
</reference>
<protein>
    <submittedName>
        <fullName evidence="1">Uncharacterized protein</fullName>
    </submittedName>
</protein>
<proteinExistence type="predicted"/>
<accession>A0A2P6R3B9</accession>
<keyword evidence="2" id="KW-1185">Reference proteome</keyword>
<comment type="caution">
    <text evidence="1">The sequence shown here is derived from an EMBL/GenBank/DDBJ whole genome shotgun (WGS) entry which is preliminary data.</text>
</comment>
<dbReference type="AlphaFoldDB" id="A0A2P6R3B9"/>
<organism evidence="1 2">
    <name type="scientific">Rosa chinensis</name>
    <name type="common">China rose</name>
    <dbReference type="NCBI Taxonomy" id="74649"/>
    <lineage>
        <taxon>Eukaryota</taxon>
        <taxon>Viridiplantae</taxon>
        <taxon>Streptophyta</taxon>
        <taxon>Embryophyta</taxon>
        <taxon>Tracheophyta</taxon>
        <taxon>Spermatophyta</taxon>
        <taxon>Magnoliopsida</taxon>
        <taxon>eudicotyledons</taxon>
        <taxon>Gunneridae</taxon>
        <taxon>Pentapetalae</taxon>
        <taxon>rosids</taxon>
        <taxon>fabids</taxon>
        <taxon>Rosales</taxon>
        <taxon>Rosaceae</taxon>
        <taxon>Rosoideae</taxon>
        <taxon>Rosoideae incertae sedis</taxon>
        <taxon>Rosa</taxon>
    </lineage>
</organism>
<dbReference type="Proteomes" id="UP000238479">
    <property type="component" value="Chromosome 4"/>
</dbReference>
<name>A0A2P6R3B9_ROSCH</name>
<sequence>MGAEFRESRVGKDLERAIIMGKPQEKKRRRSRLLCSCGYKSDFDCLSPPHSTYKVKLWEIHVAERTDDFG</sequence>
<evidence type="ECO:0000313" key="2">
    <source>
        <dbReference type="Proteomes" id="UP000238479"/>
    </source>
</evidence>